<dbReference type="CDD" id="cd00105">
    <property type="entry name" value="KH-I"/>
    <property type="match status" value="4"/>
</dbReference>
<reference evidence="5 6" key="1">
    <citation type="submission" date="2008-07" db="EMBL/GenBank/DDBJ databases">
        <authorList>
            <person name="El-Sayed N."/>
            <person name="Caler E."/>
            <person name="Inman J."/>
            <person name="Amedeo P."/>
            <person name="Hass B."/>
            <person name="Wortman J."/>
        </authorList>
    </citation>
    <scope>NUCLEOTIDE SEQUENCE [LARGE SCALE GENOMIC DNA]</scope>
    <source>
        <strain evidence="6">ATCC 50983 / TXsc</strain>
    </source>
</reference>
<evidence type="ECO:0000256" key="1">
    <source>
        <dbReference type="ARBA" id="ARBA00022737"/>
    </source>
</evidence>
<feature type="region of interest" description="Disordered" evidence="3">
    <location>
        <begin position="412"/>
        <end position="447"/>
    </location>
</feature>
<evidence type="ECO:0000256" key="2">
    <source>
        <dbReference type="PROSITE-ProRule" id="PRU00117"/>
    </source>
</evidence>
<dbReference type="AlphaFoldDB" id="C5LMP6"/>
<feature type="compositionally biased region" description="Polar residues" evidence="3">
    <location>
        <begin position="757"/>
        <end position="773"/>
    </location>
</feature>
<feature type="compositionally biased region" description="Polar residues" evidence="3">
    <location>
        <begin position="823"/>
        <end position="833"/>
    </location>
</feature>
<feature type="region of interest" description="Disordered" evidence="3">
    <location>
        <begin position="233"/>
        <end position="263"/>
    </location>
</feature>
<accession>C5LMP6</accession>
<feature type="domain" description="K Homology" evidence="4">
    <location>
        <begin position="143"/>
        <end position="215"/>
    </location>
</feature>
<sequence>MEPQQQQQQSSLEGSYPRGEKRSAGGDGTYWGETKEGRQGDESSSRPAKMSNWDTAPSGNTNTTTGGDDDGKFHKDVPLPHWAAGKVIGKQGDTIKRIQRQTHCEIKSDNGERDTEGNRSLHLVGDTQATLNACAAAIEEIIFTCRKPIVGPGDSKKEVIGYRGCVIDEIKRRSHTRIEVVPTEDGGPGEERTVVLVGPEENCEEGARIVREIVSGELDVSPIIDDFKREHQLDEYDPSGGKGGKGYHGKGGKGSDWRGGSKGGWGHDSARYTSGDWSGSGKGGWGKGGDYGGKGGFGKGGDDPSNYYGGGGKGYAPNPAPYGGKGGAYRSDPYGTSRYGGKGYEYGSKGGSSDSYGGSAGRFERAAPSGGDYYGKGSYGGGKGGSAPGYAYSKGGKGGFATSGEGGYGGSWGGKGKGKGGGWSTGGGGGGGEASNDAPHPRGGWASSNAEFTREMKIPQRAVGKAIGRGGETIKRLKEEFSTFVQVDQTTSEQGFSTFKLSTATAESVEAAVAHLKGVVLSCEPCECIYVDDVEGAVEVPADKVGTVIGPQGCVLDEIRRRSGCRVQLQPVDVEDGTSPRSAKIVGTADAVRVCADLLNDVINGTFDVGSVINRQKAHNQRFKAGALGGGKGKGKGKGGGGGYWNPNSSPRAAAAAAASGRGGGLSGGNMGQQSLNYTTSMGFVPPQVMYTSQQMYAADQGMISPHMSAANPGGPIPPYLMYAAYQQQQQQHSPTGGPGLSATEIAMQMQQQQQQPRSASQPATGPGNNQYIQQQQPLNMPVSPQGIITPQQVMAVHQMLRREYEQQQQQQQQNRATPEAADTSTPAVDPNSSGGGGQEEPL</sequence>
<dbReference type="InParanoid" id="C5LMP6"/>
<dbReference type="OMA" id="TIRMTSD"/>
<evidence type="ECO:0000313" key="5">
    <source>
        <dbReference type="EMBL" id="EER01937.1"/>
    </source>
</evidence>
<feature type="domain" description="K Homology" evidence="4">
    <location>
        <begin position="532"/>
        <end position="604"/>
    </location>
</feature>
<dbReference type="Gene3D" id="3.30.1370.10">
    <property type="entry name" value="K Homology domain, type 1"/>
    <property type="match status" value="4"/>
</dbReference>
<dbReference type="Pfam" id="PF00013">
    <property type="entry name" value="KH_1"/>
    <property type="match status" value="4"/>
</dbReference>
<dbReference type="SUPFAM" id="SSF54791">
    <property type="entry name" value="Eukaryotic type KH-domain (KH-domain type I)"/>
    <property type="match status" value="4"/>
</dbReference>
<feature type="region of interest" description="Disordered" evidence="3">
    <location>
        <begin position="1"/>
        <end position="77"/>
    </location>
</feature>
<proteinExistence type="predicted"/>
<evidence type="ECO:0000313" key="6">
    <source>
        <dbReference type="Proteomes" id="UP000007800"/>
    </source>
</evidence>
<gene>
    <name evidence="5" type="ORF">Pmar_PMAR007630</name>
</gene>
<feature type="compositionally biased region" description="Gly residues" evidence="3">
    <location>
        <begin position="627"/>
        <end position="644"/>
    </location>
</feature>
<dbReference type="Proteomes" id="UP000007800">
    <property type="component" value="Unassembled WGS sequence"/>
</dbReference>
<dbReference type="GeneID" id="9054488"/>
<dbReference type="RefSeq" id="XP_002769219.1">
    <property type="nucleotide sequence ID" value="XM_002769173.1"/>
</dbReference>
<dbReference type="InterPro" id="IPR004087">
    <property type="entry name" value="KH_dom"/>
</dbReference>
<feature type="region of interest" description="Disordered" evidence="3">
    <location>
        <begin position="623"/>
        <end position="668"/>
    </location>
</feature>
<keyword evidence="2" id="KW-0694">RNA-binding</keyword>
<dbReference type="PROSITE" id="PS50084">
    <property type="entry name" value="KH_TYPE_1"/>
    <property type="match status" value="4"/>
</dbReference>
<feature type="region of interest" description="Disordered" evidence="3">
    <location>
        <begin position="748"/>
        <end position="773"/>
    </location>
</feature>
<feature type="domain" description="K Homology" evidence="4">
    <location>
        <begin position="450"/>
        <end position="521"/>
    </location>
</feature>
<dbReference type="EMBL" id="GG683573">
    <property type="protein sequence ID" value="EER01937.1"/>
    <property type="molecule type" value="Genomic_DNA"/>
</dbReference>
<keyword evidence="1" id="KW-0677">Repeat</keyword>
<evidence type="ECO:0000259" key="4">
    <source>
        <dbReference type="SMART" id="SM00322"/>
    </source>
</evidence>
<feature type="compositionally biased region" description="Basic and acidic residues" evidence="3">
    <location>
        <begin position="33"/>
        <end position="44"/>
    </location>
</feature>
<name>C5LMP6_PERM5</name>
<feature type="domain" description="K Homology" evidence="4">
    <location>
        <begin position="71"/>
        <end position="142"/>
    </location>
</feature>
<dbReference type="InterPro" id="IPR004088">
    <property type="entry name" value="KH_dom_type_1"/>
</dbReference>
<evidence type="ECO:0000256" key="3">
    <source>
        <dbReference type="SAM" id="MobiDB-lite"/>
    </source>
</evidence>
<dbReference type="PANTHER" id="PTHR10288">
    <property type="entry name" value="KH DOMAIN CONTAINING RNA BINDING PROTEIN"/>
    <property type="match status" value="1"/>
</dbReference>
<dbReference type="SMART" id="SM00322">
    <property type="entry name" value="KH"/>
    <property type="match status" value="4"/>
</dbReference>
<keyword evidence="6" id="KW-1185">Reference proteome</keyword>
<feature type="compositionally biased region" description="Gly residues" evidence="3">
    <location>
        <begin position="412"/>
        <end position="433"/>
    </location>
</feature>
<dbReference type="InterPro" id="IPR036612">
    <property type="entry name" value="KH_dom_type_1_sf"/>
</dbReference>
<feature type="compositionally biased region" description="Gly residues" evidence="3">
    <location>
        <begin position="834"/>
        <end position="843"/>
    </location>
</feature>
<dbReference type="GO" id="GO:0003723">
    <property type="term" value="F:RNA binding"/>
    <property type="evidence" value="ECO:0007669"/>
    <property type="project" value="UniProtKB-UniRule"/>
</dbReference>
<protein>
    <recommendedName>
        <fullName evidence="4">K Homology domain-containing protein</fullName>
    </recommendedName>
</protein>
<feature type="region of interest" description="Disordered" evidence="3">
    <location>
        <begin position="800"/>
        <end position="843"/>
    </location>
</feature>
<feature type="compositionally biased region" description="Low complexity" evidence="3">
    <location>
        <begin position="647"/>
        <end position="660"/>
    </location>
</feature>
<organism evidence="6">
    <name type="scientific">Perkinsus marinus (strain ATCC 50983 / TXsc)</name>
    <dbReference type="NCBI Taxonomy" id="423536"/>
    <lineage>
        <taxon>Eukaryota</taxon>
        <taxon>Sar</taxon>
        <taxon>Alveolata</taxon>
        <taxon>Perkinsozoa</taxon>
        <taxon>Perkinsea</taxon>
        <taxon>Perkinsida</taxon>
        <taxon>Perkinsidae</taxon>
        <taxon>Perkinsus</taxon>
    </lineage>
</organism>